<evidence type="ECO:0000256" key="3">
    <source>
        <dbReference type="ARBA" id="ARBA00022741"/>
    </source>
</evidence>
<comment type="similarity">
    <text evidence="1">Belongs to the protein kinase superfamily. ADCK protein kinase family.</text>
</comment>
<dbReference type="Pfam" id="PF03109">
    <property type="entry name" value="ABC1"/>
    <property type="match status" value="1"/>
</dbReference>
<organism evidence="6 7">
    <name type="scientific">Vibrio penaeicida</name>
    <dbReference type="NCBI Taxonomy" id="104609"/>
    <lineage>
        <taxon>Bacteria</taxon>
        <taxon>Pseudomonadati</taxon>
        <taxon>Pseudomonadota</taxon>
        <taxon>Gammaproteobacteria</taxon>
        <taxon>Vibrionales</taxon>
        <taxon>Vibrionaceae</taxon>
        <taxon>Vibrio</taxon>
    </lineage>
</organism>
<dbReference type="SUPFAM" id="SSF56112">
    <property type="entry name" value="Protein kinase-like (PK-like)"/>
    <property type="match status" value="1"/>
</dbReference>
<evidence type="ECO:0000256" key="1">
    <source>
        <dbReference type="ARBA" id="ARBA00009670"/>
    </source>
</evidence>
<dbReference type="RefSeq" id="WP_126607269.1">
    <property type="nucleotide sequence ID" value="NZ_AP025144.1"/>
</dbReference>
<dbReference type="InterPro" id="IPR034646">
    <property type="entry name" value="ADCK3_dom"/>
</dbReference>
<keyword evidence="3" id="KW-0547">Nucleotide-binding</keyword>
<gene>
    <name evidence="6" type="ORF">GCM10007932_01660</name>
</gene>
<accession>A0AAV5NJH3</accession>
<keyword evidence="2" id="KW-0808">Transferase</keyword>
<proteinExistence type="inferred from homology"/>
<dbReference type="AlphaFoldDB" id="A0AAV5NJH3"/>
<comment type="caution">
    <text evidence="6">The sequence shown here is derived from an EMBL/GenBank/DDBJ whole genome shotgun (WGS) entry which is preliminary data.</text>
</comment>
<dbReference type="GO" id="GO:0016740">
    <property type="term" value="F:transferase activity"/>
    <property type="evidence" value="ECO:0007669"/>
    <property type="project" value="UniProtKB-KW"/>
</dbReference>
<dbReference type="PANTHER" id="PTHR43851">
    <property type="match status" value="1"/>
</dbReference>
<evidence type="ECO:0000256" key="4">
    <source>
        <dbReference type="ARBA" id="ARBA00022840"/>
    </source>
</evidence>
<dbReference type="InterPro" id="IPR051409">
    <property type="entry name" value="Atypical_kinase_ADCK"/>
</dbReference>
<dbReference type="EMBL" id="BSNX01000001">
    <property type="protein sequence ID" value="GLQ70806.1"/>
    <property type="molecule type" value="Genomic_DNA"/>
</dbReference>
<protein>
    <submittedName>
        <fullName evidence="6">ABC transporter</fullName>
    </submittedName>
</protein>
<dbReference type="PANTHER" id="PTHR43851:SF3">
    <property type="entry name" value="COENZYME Q8"/>
    <property type="match status" value="1"/>
</dbReference>
<reference evidence="7" key="1">
    <citation type="journal article" date="2019" name="Int. J. Syst. Evol. Microbiol.">
        <title>The Global Catalogue of Microorganisms (GCM) 10K type strain sequencing project: providing services to taxonomists for standard genome sequencing and annotation.</title>
        <authorList>
            <consortium name="The Broad Institute Genomics Platform"/>
            <consortium name="The Broad Institute Genome Sequencing Center for Infectious Disease"/>
            <person name="Wu L."/>
            <person name="Ma J."/>
        </authorList>
    </citation>
    <scope>NUCLEOTIDE SEQUENCE [LARGE SCALE GENOMIC DNA]</scope>
    <source>
        <strain evidence="7">NBRC 15640</strain>
    </source>
</reference>
<dbReference type="GO" id="GO:0006744">
    <property type="term" value="P:ubiquinone biosynthetic process"/>
    <property type="evidence" value="ECO:0007669"/>
    <property type="project" value="TreeGrafter"/>
</dbReference>
<sequence>MTDIPTGKLSRSSVVVEAAVKAGAKKLTQKAKKFAGLASARSSENAEIVDEEVAKILFGALTKLRGTGLKVAQMLCMNQVYIPESIRKELSKACYQVPGINRALVRKVIKDQFGDYPEKIFSSFSTVPFAAASLGQVHLASDKEGNQLAVKIQYPGIDETIRSDMATLKHLIKLLPKEYDFRELLPHIEASLLEEVDYLHELERTQAFSTDGIEGVETAKPVEHLCTSKVFTTHYVEGIHLDKWLESEPSKADRDVVCQKLADLFIHSLKNGQRFHADPNIGNFLISKDLTVHVIDFGSTYPIEREVADNFLRLLKAYRDKDIAMVKTLGAHFYVQHACPTELDAFNALFPDFVNWKSKIFSEQGFDFAEHEHYMEQGFEIAYKAHHNEKMPFNPRADVLFYERVLYGYLQICQVAQANVRFSL</sequence>
<dbReference type="GO" id="GO:0005524">
    <property type="term" value="F:ATP binding"/>
    <property type="evidence" value="ECO:0007669"/>
    <property type="project" value="UniProtKB-KW"/>
</dbReference>
<name>A0AAV5NJH3_9VIBR</name>
<dbReference type="InterPro" id="IPR011009">
    <property type="entry name" value="Kinase-like_dom_sf"/>
</dbReference>
<evidence type="ECO:0000313" key="7">
    <source>
        <dbReference type="Proteomes" id="UP001156690"/>
    </source>
</evidence>
<feature type="domain" description="ABC1 atypical kinase-like" evidence="5">
    <location>
        <begin position="96"/>
        <end position="327"/>
    </location>
</feature>
<dbReference type="Proteomes" id="UP001156690">
    <property type="component" value="Unassembled WGS sequence"/>
</dbReference>
<dbReference type="InterPro" id="IPR004147">
    <property type="entry name" value="ABC1_dom"/>
</dbReference>
<keyword evidence="7" id="KW-1185">Reference proteome</keyword>
<evidence type="ECO:0000256" key="2">
    <source>
        <dbReference type="ARBA" id="ARBA00022679"/>
    </source>
</evidence>
<evidence type="ECO:0000259" key="5">
    <source>
        <dbReference type="Pfam" id="PF03109"/>
    </source>
</evidence>
<evidence type="ECO:0000313" key="6">
    <source>
        <dbReference type="EMBL" id="GLQ70806.1"/>
    </source>
</evidence>
<dbReference type="CDD" id="cd13970">
    <property type="entry name" value="ABC1_ADCK3"/>
    <property type="match status" value="1"/>
</dbReference>
<keyword evidence="4" id="KW-0067">ATP-binding</keyword>